<evidence type="ECO:0000313" key="7">
    <source>
        <dbReference type="EMBL" id="PQM34426.1"/>
    </source>
</evidence>
<accession>A0A314UCG1</accession>
<reference evidence="7 8" key="1">
    <citation type="submission" date="2018-02" db="EMBL/GenBank/DDBJ databases">
        <title>Draft genome of wild Prunus yedoensis var. nudiflora.</title>
        <authorList>
            <person name="Baek S."/>
            <person name="Kim J.-H."/>
            <person name="Choi K."/>
            <person name="Kim G.-B."/>
            <person name="Cho A."/>
            <person name="Jang H."/>
            <person name="Shin C.-H."/>
            <person name="Yu H.-J."/>
            <person name="Mun J.-H."/>
        </authorList>
    </citation>
    <scope>NUCLEOTIDE SEQUENCE [LARGE SCALE GENOMIC DNA]</scope>
    <source>
        <strain evidence="8">cv. Jeju island</strain>
        <tissue evidence="7">Leaf</tissue>
    </source>
</reference>
<evidence type="ECO:0000256" key="6">
    <source>
        <dbReference type="RuleBase" id="RU367044"/>
    </source>
</evidence>
<dbReference type="InterPro" id="IPR010264">
    <property type="entry name" value="Self-incomp_S1"/>
</dbReference>
<gene>
    <name evidence="7" type="ORF">Pyn_35960</name>
</gene>
<dbReference type="EMBL" id="PJQY01003815">
    <property type="protein sequence ID" value="PQM34426.1"/>
    <property type="molecule type" value="Genomic_DNA"/>
</dbReference>
<proteinExistence type="inferred from homology"/>
<comment type="caution">
    <text evidence="7">The sequence shown here is derived from an EMBL/GenBank/DDBJ whole genome shotgun (WGS) entry which is preliminary data.</text>
</comment>
<dbReference type="GO" id="GO:0005576">
    <property type="term" value="C:extracellular region"/>
    <property type="evidence" value="ECO:0007669"/>
    <property type="project" value="UniProtKB-SubCell"/>
</dbReference>
<keyword evidence="4 6" id="KW-0964">Secreted</keyword>
<evidence type="ECO:0000313" key="8">
    <source>
        <dbReference type="Proteomes" id="UP000250321"/>
    </source>
</evidence>
<evidence type="ECO:0000256" key="1">
    <source>
        <dbReference type="ARBA" id="ARBA00004613"/>
    </source>
</evidence>
<feature type="signal peptide" evidence="6">
    <location>
        <begin position="1"/>
        <end position="27"/>
    </location>
</feature>
<evidence type="ECO:0000256" key="5">
    <source>
        <dbReference type="ARBA" id="ARBA00022729"/>
    </source>
</evidence>
<organism evidence="7 8">
    <name type="scientific">Prunus yedoensis var. nudiflora</name>
    <dbReference type="NCBI Taxonomy" id="2094558"/>
    <lineage>
        <taxon>Eukaryota</taxon>
        <taxon>Viridiplantae</taxon>
        <taxon>Streptophyta</taxon>
        <taxon>Embryophyta</taxon>
        <taxon>Tracheophyta</taxon>
        <taxon>Spermatophyta</taxon>
        <taxon>Magnoliopsida</taxon>
        <taxon>eudicotyledons</taxon>
        <taxon>Gunneridae</taxon>
        <taxon>Pentapetalae</taxon>
        <taxon>rosids</taxon>
        <taxon>fabids</taxon>
        <taxon>Rosales</taxon>
        <taxon>Rosaceae</taxon>
        <taxon>Amygdaloideae</taxon>
        <taxon>Amygdaleae</taxon>
        <taxon>Prunus</taxon>
    </lineage>
</organism>
<name>A0A314UCG1_PRUYE</name>
<dbReference type="Proteomes" id="UP000250321">
    <property type="component" value="Unassembled WGS sequence"/>
</dbReference>
<keyword evidence="3 6" id="KW-0713">Self-incompatibility</keyword>
<dbReference type="GO" id="GO:0060320">
    <property type="term" value="P:rejection of self pollen"/>
    <property type="evidence" value="ECO:0007669"/>
    <property type="project" value="UniProtKB-KW"/>
</dbReference>
<sequence length="160" mass="18044">MCNPLLSKHVFLLVLCIAVRNLPIISARNQATLASDPPLTTVHINNNLPIALEYFTIHCQTNTEDLGVHEIASDTAYEWSFRFGGVTLLTCGINFRRYPQGRLEDVFGVFDMYVADRDKSRCPTNCIWNVTEGGVYGYRDYNVGDSDISLEWPQPPPQMS</sequence>
<evidence type="ECO:0000256" key="2">
    <source>
        <dbReference type="ARBA" id="ARBA00005581"/>
    </source>
</evidence>
<comment type="similarity">
    <text evidence="2 6">Belongs to the plant self-incompatibility (S1) protein family.</text>
</comment>
<keyword evidence="5 6" id="KW-0732">Signal</keyword>
<feature type="chain" id="PRO_5025095279" description="S-protein homolog" evidence="6">
    <location>
        <begin position="28"/>
        <end position="160"/>
    </location>
</feature>
<dbReference type="PANTHER" id="PTHR31232">
    <property type="match status" value="1"/>
</dbReference>
<dbReference type="PANTHER" id="PTHR31232:SF43">
    <property type="entry name" value="S-PROTEIN HOMOLOG 29-RELATED"/>
    <property type="match status" value="1"/>
</dbReference>
<dbReference type="AlphaFoldDB" id="A0A314UCG1"/>
<evidence type="ECO:0000256" key="3">
    <source>
        <dbReference type="ARBA" id="ARBA00022471"/>
    </source>
</evidence>
<keyword evidence="8" id="KW-1185">Reference proteome</keyword>
<comment type="subcellular location">
    <subcellularLocation>
        <location evidence="1 6">Secreted</location>
    </subcellularLocation>
</comment>
<dbReference type="OrthoDB" id="1136020at2759"/>
<evidence type="ECO:0000256" key="4">
    <source>
        <dbReference type="ARBA" id="ARBA00022525"/>
    </source>
</evidence>
<dbReference type="Pfam" id="PF05938">
    <property type="entry name" value="Self-incomp_S1"/>
    <property type="match status" value="1"/>
</dbReference>
<protein>
    <recommendedName>
        <fullName evidence="6">S-protein homolog</fullName>
    </recommendedName>
</protein>